<organism evidence="1 2">
    <name type="scientific">Gossypium arboreum</name>
    <name type="common">Tree cotton</name>
    <name type="synonym">Gossypium nanking</name>
    <dbReference type="NCBI Taxonomy" id="29729"/>
    <lineage>
        <taxon>Eukaryota</taxon>
        <taxon>Viridiplantae</taxon>
        <taxon>Streptophyta</taxon>
        <taxon>Embryophyta</taxon>
        <taxon>Tracheophyta</taxon>
        <taxon>Spermatophyta</taxon>
        <taxon>Magnoliopsida</taxon>
        <taxon>eudicotyledons</taxon>
        <taxon>Gunneridae</taxon>
        <taxon>Pentapetalae</taxon>
        <taxon>rosids</taxon>
        <taxon>malvids</taxon>
        <taxon>Malvales</taxon>
        <taxon>Malvaceae</taxon>
        <taxon>Malvoideae</taxon>
        <taxon>Gossypium</taxon>
    </lineage>
</organism>
<sequence length="65" mass="7366">MSQNQTNRVVFRIYTAWTFLHGLATCPSDHTPMCQLVSILHPASQICEKIQFLGFLSILKSINTN</sequence>
<dbReference type="AlphaFoldDB" id="A0A0B0P4R2"/>
<name>A0A0B0P4R2_GOSAR</name>
<evidence type="ECO:0000313" key="1">
    <source>
        <dbReference type="EMBL" id="KHG18321.1"/>
    </source>
</evidence>
<accession>A0A0B0P4R2</accession>
<gene>
    <name evidence="1" type="ORF">F383_20901</name>
</gene>
<protein>
    <submittedName>
        <fullName evidence="1">Uncharacterized protein</fullName>
    </submittedName>
</protein>
<reference evidence="2" key="1">
    <citation type="submission" date="2014-09" db="EMBL/GenBank/DDBJ databases">
        <authorList>
            <person name="Mudge J."/>
            <person name="Ramaraj T."/>
            <person name="Lindquist I.E."/>
            <person name="Bharti A.K."/>
            <person name="Sundararajan A."/>
            <person name="Cameron C.T."/>
            <person name="Woodward J.E."/>
            <person name="May G.D."/>
            <person name="Brubaker C."/>
            <person name="Broadhvest J."/>
            <person name="Wilkins T.A."/>
        </authorList>
    </citation>
    <scope>NUCLEOTIDE SEQUENCE</scope>
    <source>
        <strain evidence="2">cv. AKA8401</strain>
    </source>
</reference>
<dbReference type="EMBL" id="KN410335">
    <property type="protein sequence ID" value="KHG18321.1"/>
    <property type="molecule type" value="Genomic_DNA"/>
</dbReference>
<dbReference type="Proteomes" id="UP000032142">
    <property type="component" value="Unassembled WGS sequence"/>
</dbReference>
<evidence type="ECO:0000313" key="2">
    <source>
        <dbReference type="Proteomes" id="UP000032142"/>
    </source>
</evidence>
<keyword evidence="2" id="KW-1185">Reference proteome</keyword>
<proteinExistence type="predicted"/>